<dbReference type="PANTHER" id="PTHR33884">
    <property type="entry name" value="UPF0410 PROTEIN YMGE"/>
    <property type="match status" value="1"/>
</dbReference>
<keyword evidence="4 7" id="KW-0812">Transmembrane</keyword>
<evidence type="ECO:0000256" key="7">
    <source>
        <dbReference type="SAM" id="Phobius"/>
    </source>
</evidence>
<dbReference type="RefSeq" id="WP_261617753.1">
    <property type="nucleotide sequence ID" value="NZ_JALIDZ010000010.1"/>
</dbReference>
<accession>A0AAW5R4W1</accession>
<dbReference type="PANTHER" id="PTHR33884:SF3">
    <property type="entry name" value="UPF0410 PROTEIN YMGE"/>
    <property type="match status" value="1"/>
</dbReference>
<evidence type="ECO:0000313" key="8">
    <source>
        <dbReference type="EMBL" id="MCT8974174.1"/>
    </source>
</evidence>
<feature type="transmembrane region" description="Helical" evidence="7">
    <location>
        <begin position="7"/>
        <end position="25"/>
    </location>
</feature>
<sequence length="84" mass="8751">MSDQTKSILIWVLIGLLAGWLASFIVGGGGLIRYVLTGLAGSLVGGFLAQKFDIRLKIGNAFVEQVIIAAVGAIIVVLVARILA</sequence>
<evidence type="ECO:0000256" key="4">
    <source>
        <dbReference type="ARBA" id="ARBA00022692"/>
    </source>
</evidence>
<dbReference type="Proteomes" id="UP001320898">
    <property type="component" value="Unassembled WGS sequence"/>
</dbReference>
<comment type="similarity">
    <text evidence="2">Belongs to the UPF0410 family.</text>
</comment>
<dbReference type="GO" id="GO:0005886">
    <property type="term" value="C:plasma membrane"/>
    <property type="evidence" value="ECO:0007669"/>
    <property type="project" value="UniProtKB-SubCell"/>
</dbReference>
<organism evidence="8 9">
    <name type="scientific">Microbaculum marinisediminis</name>
    <dbReference type="NCBI Taxonomy" id="2931392"/>
    <lineage>
        <taxon>Bacteria</taxon>
        <taxon>Pseudomonadati</taxon>
        <taxon>Pseudomonadota</taxon>
        <taxon>Alphaproteobacteria</taxon>
        <taxon>Hyphomicrobiales</taxon>
        <taxon>Tepidamorphaceae</taxon>
        <taxon>Microbaculum</taxon>
    </lineage>
</organism>
<evidence type="ECO:0000256" key="1">
    <source>
        <dbReference type="ARBA" id="ARBA00004651"/>
    </source>
</evidence>
<comment type="subcellular location">
    <subcellularLocation>
        <location evidence="1">Cell membrane</location>
        <topology evidence="1">Multi-pass membrane protein</topology>
    </subcellularLocation>
</comment>
<dbReference type="InterPro" id="IPR007341">
    <property type="entry name" value="Transgly_assoc"/>
</dbReference>
<proteinExistence type="inferred from homology"/>
<gene>
    <name evidence="8" type="ORF">MUB46_20100</name>
</gene>
<reference evidence="8 9" key="1">
    <citation type="submission" date="2022-04" db="EMBL/GenBank/DDBJ databases">
        <authorList>
            <person name="Ye Y.-Q."/>
            <person name="Du Z.-J."/>
        </authorList>
    </citation>
    <scope>NUCLEOTIDE SEQUENCE [LARGE SCALE GENOMIC DNA]</scope>
    <source>
        <strain evidence="8 9">A6E488</strain>
    </source>
</reference>
<keyword evidence="3" id="KW-1003">Cell membrane</keyword>
<feature type="transmembrane region" description="Helical" evidence="7">
    <location>
        <begin position="61"/>
        <end position="83"/>
    </location>
</feature>
<feature type="transmembrane region" description="Helical" evidence="7">
    <location>
        <begin position="31"/>
        <end position="49"/>
    </location>
</feature>
<evidence type="ECO:0000256" key="6">
    <source>
        <dbReference type="ARBA" id="ARBA00023136"/>
    </source>
</evidence>
<dbReference type="Pfam" id="PF04226">
    <property type="entry name" value="Transgly_assoc"/>
    <property type="match status" value="1"/>
</dbReference>
<evidence type="ECO:0000313" key="9">
    <source>
        <dbReference type="Proteomes" id="UP001320898"/>
    </source>
</evidence>
<evidence type="ECO:0000256" key="2">
    <source>
        <dbReference type="ARBA" id="ARBA00011006"/>
    </source>
</evidence>
<keyword evidence="6 7" id="KW-0472">Membrane</keyword>
<evidence type="ECO:0000256" key="3">
    <source>
        <dbReference type="ARBA" id="ARBA00022475"/>
    </source>
</evidence>
<comment type="caution">
    <text evidence="8">The sequence shown here is derived from an EMBL/GenBank/DDBJ whole genome shotgun (WGS) entry which is preliminary data.</text>
</comment>
<evidence type="ECO:0000256" key="5">
    <source>
        <dbReference type="ARBA" id="ARBA00022989"/>
    </source>
</evidence>
<protein>
    <submittedName>
        <fullName evidence="8">GlsB/YeaQ/YmgE family stress response membrane protein</fullName>
    </submittedName>
</protein>
<dbReference type="AlphaFoldDB" id="A0AAW5R4W1"/>
<dbReference type="EMBL" id="JALIDZ010000010">
    <property type="protein sequence ID" value="MCT8974174.1"/>
    <property type="molecule type" value="Genomic_DNA"/>
</dbReference>
<keyword evidence="9" id="KW-1185">Reference proteome</keyword>
<name>A0AAW5R4W1_9HYPH</name>
<keyword evidence="5 7" id="KW-1133">Transmembrane helix</keyword>